<evidence type="ECO:0000256" key="1">
    <source>
        <dbReference type="SAM" id="MobiDB-lite"/>
    </source>
</evidence>
<feature type="region of interest" description="Disordered" evidence="1">
    <location>
        <begin position="252"/>
        <end position="273"/>
    </location>
</feature>
<comment type="caution">
    <text evidence="2">The sequence shown here is derived from an EMBL/GenBank/DDBJ whole genome shotgun (WGS) entry which is preliminary data.</text>
</comment>
<dbReference type="InterPro" id="IPR036381">
    <property type="entry name" value="Tus_dom1"/>
</dbReference>
<dbReference type="RefSeq" id="WP_019020814.1">
    <property type="nucleotide sequence ID" value="NZ_BMXD01000022.1"/>
</dbReference>
<dbReference type="Gene3D" id="3.50.14.10">
    <property type="entry name" value="Replication terminator Tus, domain 1 superfamily/Replication terminator Tus"/>
    <property type="match status" value="1"/>
</dbReference>
<keyword evidence="3" id="KW-1185">Reference proteome</keyword>
<protein>
    <submittedName>
        <fullName evidence="2">DNA replication terminus site-binding protein</fullName>
    </submittedName>
</protein>
<evidence type="ECO:0000313" key="3">
    <source>
        <dbReference type="Proteomes" id="UP001595640"/>
    </source>
</evidence>
<dbReference type="Proteomes" id="UP001595640">
    <property type="component" value="Unassembled WGS sequence"/>
</dbReference>
<evidence type="ECO:0000313" key="2">
    <source>
        <dbReference type="EMBL" id="MFC3293915.1"/>
    </source>
</evidence>
<accession>A0ABV7M6K3</accession>
<reference evidence="3" key="1">
    <citation type="journal article" date="2019" name="Int. J. Syst. Evol. Microbiol.">
        <title>The Global Catalogue of Microorganisms (GCM) 10K type strain sequencing project: providing services to taxonomists for standard genome sequencing and annotation.</title>
        <authorList>
            <consortium name="The Broad Institute Genomics Platform"/>
            <consortium name="The Broad Institute Genome Sequencing Center for Infectious Disease"/>
            <person name="Wu L."/>
            <person name="Ma J."/>
        </authorList>
    </citation>
    <scope>NUCLEOTIDE SEQUENCE [LARGE SCALE GENOMIC DNA]</scope>
    <source>
        <strain evidence="3">KCTC 12847</strain>
    </source>
</reference>
<proteinExistence type="predicted"/>
<name>A0ABV7M6K3_9GAMM</name>
<dbReference type="EMBL" id="JBHRUH010000032">
    <property type="protein sequence ID" value="MFC3293915.1"/>
    <property type="molecule type" value="Genomic_DNA"/>
</dbReference>
<sequence>MPQTQYQLLAELERHFDDIIHKTEALLAVYKDHQGAAWALNEPTPNADWLRRALFDFWYLDGQDGRATRTYVGLIAADSVLLDAVEELNLAKAAFSAQIAEIQARSPGMIPELKSILPFRHPALHDHLRGSGLARLHLKQCWRHVPVADAELTRVRLAWYSSGRSIKRVTVAEAEQMLEKYDTEAQHIQIQMRKLAGLPSLEPLAKVQKQAPLMRANLFFREALEDGRMRRAMNVALPVFIPSSDGRLPDYNMVAPFPPEKRTRAKRSDERLEEEPFLPSLHIYRYRSVPQSVNEPTAK</sequence>
<organism evidence="2 3">
    <name type="scientific">Modicisalibacter luteus</name>
    <dbReference type="NCBI Taxonomy" id="453962"/>
    <lineage>
        <taxon>Bacteria</taxon>
        <taxon>Pseudomonadati</taxon>
        <taxon>Pseudomonadota</taxon>
        <taxon>Gammaproteobacteria</taxon>
        <taxon>Oceanospirillales</taxon>
        <taxon>Halomonadaceae</taxon>
        <taxon>Modicisalibacter</taxon>
    </lineage>
</organism>
<feature type="compositionally biased region" description="Basic and acidic residues" evidence="1">
    <location>
        <begin position="259"/>
        <end position="270"/>
    </location>
</feature>
<gene>
    <name evidence="2" type="ORF">ACFOEI_17845</name>
</gene>